<name>A0A2K5XMF2_MANLE</name>
<dbReference type="GeneTree" id="ENSGT00910000147783"/>
<dbReference type="OMA" id="IHVLFVH"/>
<accession>A0A2K5XMF2</accession>
<proteinExistence type="predicted"/>
<reference evidence="1" key="1">
    <citation type="submission" date="2025-08" db="UniProtKB">
        <authorList>
            <consortium name="Ensembl"/>
        </authorList>
    </citation>
    <scope>IDENTIFICATION</scope>
</reference>
<dbReference type="AlphaFoldDB" id="A0A2K5XMF2"/>
<keyword evidence="2" id="KW-1185">Reference proteome</keyword>
<organism evidence="1 2">
    <name type="scientific">Mandrillus leucophaeus</name>
    <name type="common">Drill</name>
    <name type="synonym">Papio leucophaeus</name>
    <dbReference type="NCBI Taxonomy" id="9568"/>
    <lineage>
        <taxon>Eukaryota</taxon>
        <taxon>Metazoa</taxon>
        <taxon>Chordata</taxon>
        <taxon>Craniata</taxon>
        <taxon>Vertebrata</taxon>
        <taxon>Euteleostomi</taxon>
        <taxon>Mammalia</taxon>
        <taxon>Eutheria</taxon>
        <taxon>Euarchontoglires</taxon>
        <taxon>Primates</taxon>
        <taxon>Haplorrhini</taxon>
        <taxon>Catarrhini</taxon>
        <taxon>Cercopithecidae</taxon>
        <taxon>Cercopithecinae</taxon>
        <taxon>Mandrillus</taxon>
    </lineage>
</organism>
<dbReference type="Ensembl" id="ENSMLET00000022062.1">
    <property type="protein sequence ID" value="ENSMLEP00000004465.1"/>
    <property type="gene ID" value="ENSMLEG00000020222.1"/>
</dbReference>
<dbReference type="Proteomes" id="UP000233140">
    <property type="component" value="Unassembled WGS sequence"/>
</dbReference>
<protein>
    <submittedName>
        <fullName evidence="1">Uncharacterized protein</fullName>
    </submittedName>
</protein>
<reference evidence="1" key="2">
    <citation type="submission" date="2025-09" db="UniProtKB">
        <authorList>
            <consortium name="Ensembl"/>
        </authorList>
    </citation>
    <scope>IDENTIFICATION</scope>
</reference>
<sequence length="109" mass="12768">MIIGGVGIHVLFVHICLKAQKNRPVYIYKKNLYVDPFYFYYFPLHLCQMVKITLGERADVENYIKSLQINNDYYQDMSHGKRTGEFSGVKVFEQFYSFATLNFECALAC</sequence>
<evidence type="ECO:0000313" key="1">
    <source>
        <dbReference type="Ensembl" id="ENSMLEP00000004465.1"/>
    </source>
</evidence>
<evidence type="ECO:0000313" key="2">
    <source>
        <dbReference type="Proteomes" id="UP000233140"/>
    </source>
</evidence>